<organism evidence="1 2">
    <name type="scientific">Actinomadura physcomitrii</name>
    <dbReference type="NCBI Taxonomy" id="2650748"/>
    <lineage>
        <taxon>Bacteria</taxon>
        <taxon>Bacillati</taxon>
        <taxon>Actinomycetota</taxon>
        <taxon>Actinomycetes</taxon>
        <taxon>Streptosporangiales</taxon>
        <taxon>Thermomonosporaceae</taxon>
        <taxon>Actinomadura</taxon>
    </lineage>
</organism>
<dbReference type="Proteomes" id="UP000462055">
    <property type="component" value="Unassembled WGS sequence"/>
</dbReference>
<reference evidence="1" key="1">
    <citation type="submission" date="2019-12" db="EMBL/GenBank/DDBJ databases">
        <title>Actinomadura physcomitrii sp. nov., a novel actinomycete isolated from moss [Physcomitrium sphaericum (Ludw) Fuernr].</title>
        <authorList>
            <person name="Zhuang X."/>
        </authorList>
    </citation>
    <scope>NUCLEOTIDE SEQUENCE [LARGE SCALE GENOMIC DNA]</scope>
    <source>
        <strain evidence="1">LD22</strain>
    </source>
</reference>
<dbReference type="EMBL" id="WBMS02000060">
    <property type="protein sequence ID" value="MWA06967.1"/>
    <property type="molecule type" value="Genomic_DNA"/>
</dbReference>
<comment type="caution">
    <text evidence="1">The sequence shown here is derived from an EMBL/GenBank/DDBJ whole genome shotgun (WGS) entry which is preliminary data.</text>
</comment>
<dbReference type="RefSeq" id="WP_151599881.1">
    <property type="nucleotide sequence ID" value="NZ_WBMS02000060.1"/>
</dbReference>
<keyword evidence="2" id="KW-1185">Reference proteome</keyword>
<name>A0A6I4MSY2_9ACTN</name>
<dbReference type="AlphaFoldDB" id="A0A6I4MSY2"/>
<protein>
    <submittedName>
        <fullName evidence="1">Uncharacterized protein</fullName>
    </submittedName>
</protein>
<evidence type="ECO:0000313" key="2">
    <source>
        <dbReference type="Proteomes" id="UP000462055"/>
    </source>
</evidence>
<evidence type="ECO:0000313" key="1">
    <source>
        <dbReference type="EMBL" id="MWA06967.1"/>
    </source>
</evidence>
<gene>
    <name evidence="1" type="ORF">F8568_042835</name>
</gene>
<sequence>MDRLYERSSRRCEAGSLDPAVRDAIAAHAEAHQLGDVLGAARWCCETRSVRLKRPGLLMRLTKSGDPDKEHTTVALILPRYLVVAVAGEQRGIHVRSIRLEDVSVGRGLASNIDTGVSATGLWSGTTEPASFYIGLGDDTDGKAFLDTLRGAIAEVKTA</sequence>
<accession>A0A6I4MSY2</accession>
<proteinExistence type="predicted"/>